<dbReference type="EMBL" id="OCYS01000012">
    <property type="protein sequence ID" value="SON78798.1"/>
    <property type="molecule type" value="Genomic_DNA"/>
</dbReference>
<accession>A0AB38DUM5</accession>
<evidence type="ECO:0000313" key="4">
    <source>
        <dbReference type="Proteomes" id="UP000234181"/>
    </source>
</evidence>
<name>A0AB38DUM5_XANCH</name>
<proteinExistence type="predicted"/>
<gene>
    <name evidence="1" type="ORF">XAP6984_1120019</name>
    <name evidence="2" type="ORF">XAP7430_1090019</name>
</gene>
<evidence type="ECO:0000313" key="1">
    <source>
        <dbReference type="EMBL" id="SON76078.1"/>
    </source>
</evidence>
<dbReference type="Proteomes" id="UP000234181">
    <property type="component" value="Unassembled WGS sequence"/>
</dbReference>
<organism evidence="2 3">
    <name type="scientific">Xanthomonas campestris pv. phaseoli</name>
    <dbReference type="NCBI Taxonomy" id="317013"/>
    <lineage>
        <taxon>Bacteria</taxon>
        <taxon>Pseudomonadati</taxon>
        <taxon>Pseudomonadota</taxon>
        <taxon>Gammaproteobacteria</taxon>
        <taxon>Lysobacterales</taxon>
        <taxon>Lysobacteraceae</taxon>
        <taxon>Xanthomonas</taxon>
    </lineage>
</organism>
<reference evidence="3 4" key="1">
    <citation type="submission" date="2017-10" db="EMBL/GenBank/DDBJ databases">
        <authorList>
            <person name="Regsiter A."/>
            <person name="William W."/>
        </authorList>
    </citation>
    <scope>NUCLEOTIDE SEQUENCE [LARGE SCALE GENOMIC DNA]</scope>
    <source>
        <strain evidence="1 4">CFBP6984</strain>
        <strain evidence="2 3">CFBP7430</strain>
    </source>
</reference>
<dbReference type="Proteomes" id="UP000234166">
    <property type="component" value="Unassembled WGS sequence"/>
</dbReference>
<dbReference type="AlphaFoldDB" id="A0AB38DUM5"/>
<evidence type="ECO:0000313" key="3">
    <source>
        <dbReference type="Proteomes" id="UP000234166"/>
    </source>
</evidence>
<keyword evidence="4" id="KW-1185">Reference proteome</keyword>
<sequence>MRVGCGGVQVRFQGMSRVSNSGIAPLPSGDGLGEGTGEASWLMQVASLAPSSGAARHLLPVGEG</sequence>
<dbReference type="EMBL" id="OCYT01000016">
    <property type="protein sequence ID" value="SON76078.1"/>
    <property type="molecule type" value="Genomic_DNA"/>
</dbReference>
<protein>
    <submittedName>
        <fullName evidence="2">Uncharacterized protein</fullName>
    </submittedName>
</protein>
<comment type="caution">
    <text evidence="2">The sequence shown here is derived from an EMBL/GenBank/DDBJ whole genome shotgun (WGS) entry which is preliminary data.</text>
</comment>
<evidence type="ECO:0000313" key="2">
    <source>
        <dbReference type="EMBL" id="SON78798.1"/>
    </source>
</evidence>